<dbReference type="Pfam" id="PF02518">
    <property type="entry name" value="HATPase_c"/>
    <property type="match status" value="1"/>
</dbReference>
<evidence type="ECO:0000313" key="9">
    <source>
        <dbReference type="EMBL" id="NCJ07764.1"/>
    </source>
</evidence>
<organism evidence="9 10">
    <name type="scientific">Petrachloros mirabilis ULC683</name>
    <dbReference type="NCBI Taxonomy" id="2781853"/>
    <lineage>
        <taxon>Bacteria</taxon>
        <taxon>Bacillati</taxon>
        <taxon>Cyanobacteriota</taxon>
        <taxon>Cyanophyceae</taxon>
        <taxon>Synechococcales</taxon>
        <taxon>Petrachlorosaceae</taxon>
        <taxon>Petrachloros</taxon>
        <taxon>Petrachloros mirabilis</taxon>
    </lineage>
</organism>
<dbReference type="CDD" id="cd00082">
    <property type="entry name" value="HisKA"/>
    <property type="match status" value="1"/>
</dbReference>
<dbReference type="InterPro" id="IPR003594">
    <property type="entry name" value="HATPase_dom"/>
</dbReference>
<evidence type="ECO:0000259" key="7">
    <source>
        <dbReference type="PROSITE" id="PS50006"/>
    </source>
</evidence>
<dbReference type="RefSeq" id="WP_161826237.1">
    <property type="nucleotide sequence ID" value="NZ_WVIC01000032.1"/>
</dbReference>
<feature type="domain" description="Histidine kinase" evidence="8">
    <location>
        <begin position="480"/>
        <end position="697"/>
    </location>
</feature>
<dbReference type="Pfam" id="PF00512">
    <property type="entry name" value="HisKA"/>
    <property type="match status" value="1"/>
</dbReference>
<proteinExistence type="predicted"/>
<dbReference type="PANTHER" id="PTHR43547:SF2">
    <property type="entry name" value="HYBRID SIGNAL TRANSDUCTION HISTIDINE KINASE C"/>
    <property type="match status" value="1"/>
</dbReference>
<dbReference type="SMART" id="SM00388">
    <property type="entry name" value="HisKA"/>
    <property type="match status" value="1"/>
</dbReference>
<accession>A0A8K2A913</accession>
<keyword evidence="10" id="KW-1185">Reference proteome</keyword>
<dbReference type="SUPFAM" id="SSF55874">
    <property type="entry name" value="ATPase domain of HSP90 chaperone/DNA topoisomerase II/histidine kinase"/>
    <property type="match status" value="1"/>
</dbReference>
<dbReference type="GO" id="GO:0000155">
    <property type="term" value="F:phosphorelay sensor kinase activity"/>
    <property type="evidence" value="ECO:0007669"/>
    <property type="project" value="InterPro"/>
</dbReference>
<keyword evidence="6" id="KW-0175">Coiled coil</keyword>
<dbReference type="SMART" id="SM00240">
    <property type="entry name" value="FHA"/>
    <property type="match status" value="1"/>
</dbReference>
<evidence type="ECO:0000313" key="10">
    <source>
        <dbReference type="Proteomes" id="UP000607397"/>
    </source>
</evidence>
<dbReference type="InterPro" id="IPR003018">
    <property type="entry name" value="GAF"/>
</dbReference>
<sequence length="704" mass="78813">MATAEQEQRQRFRHLLIIDDAEGRRTISLEAATYSIGRDTTNSVVLHSKMVSRQHALLLRVTAPDSFAYLFRIVDGDLQGKRSTNGMIVNGRRLFSHDLKHGDVIIFGGDVKAKYYAVSDLSDADFDRFCEASDLSTILSNSVNPFQTLVPTDDALQSMSEASLVRLASFPELTPNPILEIDLCGTVTYLNPSAVLNFPDLEELGLNHPMLEGLLSMIQSGTSVHAHKSFFAREVEIGEKVFEQSVHYIHESDLVRSYVIDITERKRAEEQLRHQAQREAIINRIVQAMRVTMVTAEVLNTTVSLMVEALGATHCIIVQMSAEGELTNQYCSEGASGREDLLQGNTAFLRYCQAQLQAGQQVVLADMDSAMDLDVAAIARHCGLQALMMTPLIYLQTYLGSISLYQSESNARGWSEDDLELVRTIANQCAIAIHQAQLYQRVQDLNADLEQQVQDRTAQLRQKMKELERLNSLKDDFLSTVSHELRTPMSNIKMAIHMLGQFPLGEKQQRYLKILAVECDRETELINDLLDLQRLEAGGNPVTVERLLLQDWLPGVLEPFRARLKDRQQHLEVSYDSEVVAIETSRVSLERVLAELLNNACKYTAKGGKVHFEVQGIMQPEPRICFRVTNQAEIASHELPRIFDKFYRVPHADPWKQGGTGLGLALVKKLVEQLSGEISVDSSDGATTFIVSMPPLMPTAPALY</sequence>
<name>A0A8K2A913_9CYAN</name>
<keyword evidence="3" id="KW-0597">Phosphoprotein</keyword>
<dbReference type="Gene3D" id="3.30.565.10">
    <property type="entry name" value="Histidine kinase-like ATPase, C-terminal domain"/>
    <property type="match status" value="1"/>
</dbReference>
<keyword evidence="4" id="KW-0808">Transferase</keyword>
<reference evidence="9" key="1">
    <citation type="submission" date="2019-12" db="EMBL/GenBank/DDBJ databases">
        <title>High-Quality draft genome sequences of three cyanobacteria isolated from the limestone walls of the Old Cathedral of Coimbra.</title>
        <authorList>
            <person name="Tiago I."/>
            <person name="Soares F."/>
            <person name="Portugal A."/>
        </authorList>
    </citation>
    <scope>NUCLEOTIDE SEQUENCE [LARGE SCALE GENOMIC DNA]</scope>
    <source>
        <strain evidence="9">C</strain>
    </source>
</reference>
<dbReference type="Gene3D" id="2.60.200.20">
    <property type="match status" value="1"/>
</dbReference>
<evidence type="ECO:0000256" key="1">
    <source>
        <dbReference type="ARBA" id="ARBA00000085"/>
    </source>
</evidence>
<evidence type="ECO:0000256" key="2">
    <source>
        <dbReference type="ARBA" id="ARBA00012438"/>
    </source>
</evidence>
<keyword evidence="4" id="KW-0418">Kinase</keyword>
<evidence type="ECO:0000256" key="4">
    <source>
        <dbReference type="ARBA" id="ARBA00022777"/>
    </source>
</evidence>
<dbReference type="InterPro" id="IPR004358">
    <property type="entry name" value="Sig_transdc_His_kin-like_C"/>
</dbReference>
<dbReference type="InterPro" id="IPR000253">
    <property type="entry name" value="FHA_dom"/>
</dbReference>
<dbReference type="SUPFAM" id="SSF55781">
    <property type="entry name" value="GAF domain-like"/>
    <property type="match status" value="1"/>
</dbReference>
<dbReference type="EMBL" id="WVIC01000032">
    <property type="protein sequence ID" value="NCJ07764.1"/>
    <property type="molecule type" value="Genomic_DNA"/>
</dbReference>
<dbReference type="PANTHER" id="PTHR43547">
    <property type="entry name" value="TWO-COMPONENT HISTIDINE KINASE"/>
    <property type="match status" value="1"/>
</dbReference>
<gene>
    <name evidence="9" type="ORF">GS597_14845</name>
</gene>
<dbReference type="EC" id="2.7.13.3" evidence="2"/>
<evidence type="ECO:0000256" key="6">
    <source>
        <dbReference type="SAM" id="Coils"/>
    </source>
</evidence>
<dbReference type="PROSITE" id="PS50006">
    <property type="entry name" value="FHA_DOMAIN"/>
    <property type="match status" value="1"/>
</dbReference>
<dbReference type="InterPro" id="IPR029016">
    <property type="entry name" value="GAF-like_dom_sf"/>
</dbReference>
<comment type="caution">
    <text evidence="9">The sequence shown here is derived from an EMBL/GenBank/DDBJ whole genome shotgun (WGS) entry which is preliminary data.</text>
</comment>
<feature type="domain" description="FHA" evidence="7">
    <location>
        <begin position="34"/>
        <end position="94"/>
    </location>
</feature>
<dbReference type="InterPro" id="IPR036097">
    <property type="entry name" value="HisK_dim/P_sf"/>
</dbReference>
<dbReference type="InterPro" id="IPR005467">
    <property type="entry name" value="His_kinase_dom"/>
</dbReference>
<dbReference type="PROSITE" id="PS50109">
    <property type="entry name" value="HIS_KIN"/>
    <property type="match status" value="1"/>
</dbReference>
<dbReference type="SUPFAM" id="SSF47384">
    <property type="entry name" value="Homodimeric domain of signal transducing histidine kinase"/>
    <property type="match status" value="1"/>
</dbReference>
<evidence type="ECO:0000256" key="3">
    <source>
        <dbReference type="ARBA" id="ARBA00022553"/>
    </source>
</evidence>
<protein>
    <recommendedName>
        <fullName evidence="2">histidine kinase</fullName>
        <ecNumber evidence="2">2.7.13.3</ecNumber>
    </recommendedName>
</protein>
<dbReference type="PRINTS" id="PR00344">
    <property type="entry name" value="BCTRLSENSOR"/>
</dbReference>
<keyword evidence="5" id="KW-0902">Two-component regulatory system</keyword>
<dbReference type="AlphaFoldDB" id="A0A8K2A913"/>
<dbReference type="InterPro" id="IPR008984">
    <property type="entry name" value="SMAD_FHA_dom_sf"/>
</dbReference>
<dbReference type="Gene3D" id="3.30.450.40">
    <property type="match status" value="1"/>
</dbReference>
<evidence type="ECO:0000256" key="5">
    <source>
        <dbReference type="ARBA" id="ARBA00023012"/>
    </source>
</evidence>
<dbReference type="Gene3D" id="1.10.287.130">
    <property type="match status" value="1"/>
</dbReference>
<feature type="coiled-coil region" evidence="6">
    <location>
        <begin position="435"/>
        <end position="470"/>
    </location>
</feature>
<dbReference type="Pfam" id="PF00498">
    <property type="entry name" value="FHA"/>
    <property type="match status" value="1"/>
</dbReference>
<dbReference type="Pfam" id="PF01590">
    <property type="entry name" value="GAF"/>
    <property type="match status" value="1"/>
</dbReference>
<dbReference type="InterPro" id="IPR003661">
    <property type="entry name" value="HisK_dim/P_dom"/>
</dbReference>
<comment type="catalytic activity">
    <reaction evidence="1">
        <text>ATP + protein L-histidine = ADP + protein N-phospho-L-histidine.</text>
        <dbReference type="EC" id="2.7.13.3"/>
    </reaction>
</comment>
<evidence type="ECO:0000259" key="8">
    <source>
        <dbReference type="PROSITE" id="PS50109"/>
    </source>
</evidence>
<dbReference type="SUPFAM" id="SSF49879">
    <property type="entry name" value="SMAD/FHA domain"/>
    <property type="match status" value="1"/>
</dbReference>
<dbReference type="Proteomes" id="UP000607397">
    <property type="component" value="Unassembled WGS sequence"/>
</dbReference>
<dbReference type="InterPro" id="IPR036890">
    <property type="entry name" value="HATPase_C_sf"/>
</dbReference>
<dbReference type="SMART" id="SM00065">
    <property type="entry name" value="GAF"/>
    <property type="match status" value="1"/>
</dbReference>
<dbReference type="SMART" id="SM00387">
    <property type="entry name" value="HATPase_c"/>
    <property type="match status" value="1"/>
</dbReference>